<dbReference type="AlphaFoldDB" id="A0A1H4CXR1"/>
<accession>A0A1H4CXR1</accession>
<proteinExistence type="inferred from homology"/>
<gene>
    <name evidence="5" type="ORF">SAMN05444370_10895</name>
</gene>
<evidence type="ECO:0000256" key="2">
    <source>
        <dbReference type="RuleBase" id="RU003719"/>
    </source>
</evidence>
<dbReference type="SUPFAM" id="SSF52283">
    <property type="entry name" value="Formate/glycerate dehydrogenase catalytic domain-like"/>
    <property type="match status" value="1"/>
</dbReference>
<dbReference type="Proteomes" id="UP000198703">
    <property type="component" value="Unassembled WGS sequence"/>
</dbReference>
<organism evidence="5 6">
    <name type="scientific">Rubrimonas cliftonensis</name>
    <dbReference type="NCBI Taxonomy" id="89524"/>
    <lineage>
        <taxon>Bacteria</taxon>
        <taxon>Pseudomonadati</taxon>
        <taxon>Pseudomonadota</taxon>
        <taxon>Alphaproteobacteria</taxon>
        <taxon>Rhodobacterales</taxon>
        <taxon>Paracoccaceae</taxon>
        <taxon>Rubrimonas</taxon>
    </lineage>
</organism>
<dbReference type="InterPro" id="IPR050223">
    <property type="entry name" value="D-isomer_2-hydroxyacid_DH"/>
</dbReference>
<keyword evidence="1 2" id="KW-0560">Oxidoreductase</keyword>
<dbReference type="PANTHER" id="PTHR10996">
    <property type="entry name" value="2-HYDROXYACID DEHYDROGENASE-RELATED"/>
    <property type="match status" value="1"/>
</dbReference>
<evidence type="ECO:0000313" key="5">
    <source>
        <dbReference type="EMBL" id="SEA65110.1"/>
    </source>
</evidence>
<dbReference type="GO" id="GO:0051287">
    <property type="term" value="F:NAD binding"/>
    <property type="evidence" value="ECO:0007669"/>
    <property type="project" value="InterPro"/>
</dbReference>
<dbReference type="OrthoDB" id="9793626at2"/>
<name>A0A1H4CXR1_9RHOB</name>
<reference evidence="5 6" key="1">
    <citation type="submission" date="2016-10" db="EMBL/GenBank/DDBJ databases">
        <authorList>
            <person name="de Groot N.N."/>
        </authorList>
    </citation>
    <scope>NUCLEOTIDE SEQUENCE [LARGE SCALE GENOMIC DNA]</scope>
    <source>
        <strain evidence="5 6">DSM 15345</strain>
    </source>
</reference>
<dbReference type="InterPro" id="IPR029753">
    <property type="entry name" value="D-isomer_DH_CS"/>
</dbReference>
<dbReference type="InterPro" id="IPR006140">
    <property type="entry name" value="D-isomer_DH_NAD-bd"/>
</dbReference>
<sequence>MTRRVLVSNIMMLNEQSRFDGELRALGFEPSFAEVSQYLDEAACLALVGDFDGWLAGDDRITRAVLTRALPRLRVIAKWGTGVDSIDLDAARELGVPVLNAPGAFSDAVAECAIGMTLMLTRHLAAIDRAVRAGGWPKPRGRELRGGALGLIGHGAIGRRIGELGAAFGMAVRFHDPAIEGSAPLEEIAAGSDVVCVACALTPHTRGLVDAAFLAAMRPDAVLVNVARGPIVDEAALLAALRAGRIAGAALDVFETEPLGPDHPLAALDTVVLGSHNANNGVQAVEAVHARTLRNLVEGMAAPVAKG</sequence>
<dbReference type="RefSeq" id="WP_093254279.1">
    <property type="nucleotide sequence ID" value="NZ_FNQM01000008.1"/>
</dbReference>
<protein>
    <submittedName>
        <fullName evidence="5">D-3-phosphoglycerate dehydrogenase</fullName>
    </submittedName>
</protein>
<evidence type="ECO:0000313" key="6">
    <source>
        <dbReference type="Proteomes" id="UP000198703"/>
    </source>
</evidence>
<dbReference type="InterPro" id="IPR006139">
    <property type="entry name" value="D-isomer_2_OHA_DH_cat_dom"/>
</dbReference>
<evidence type="ECO:0000259" key="3">
    <source>
        <dbReference type="Pfam" id="PF00389"/>
    </source>
</evidence>
<dbReference type="STRING" id="89524.SAMN05444370_10895"/>
<dbReference type="PROSITE" id="PS00671">
    <property type="entry name" value="D_2_HYDROXYACID_DH_3"/>
    <property type="match status" value="1"/>
</dbReference>
<dbReference type="GO" id="GO:0005829">
    <property type="term" value="C:cytosol"/>
    <property type="evidence" value="ECO:0007669"/>
    <property type="project" value="TreeGrafter"/>
</dbReference>
<dbReference type="GO" id="GO:0016618">
    <property type="term" value="F:hydroxypyruvate reductase [NAD(P)H] activity"/>
    <property type="evidence" value="ECO:0007669"/>
    <property type="project" value="TreeGrafter"/>
</dbReference>
<dbReference type="Pfam" id="PF02826">
    <property type="entry name" value="2-Hacid_dh_C"/>
    <property type="match status" value="1"/>
</dbReference>
<dbReference type="InterPro" id="IPR036291">
    <property type="entry name" value="NAD(P)-bd_dom_sf"/>
</dbReference>
<feature type="domain" description="D-isomer specific 2-hydroxyacid dehydrogenase NAD-binding" evidence="4">
    <location>
        <begin position="114"/>
        <end position="278"/>
    </location>
</feature>
<dbReference type="SUPFAM" id="SSF51735">
    <property type="entry name" value="NAD(P)-binding Rossmann-fold domains"/>
    <property type="match status" value="1"/>
</dbReference>
<dbReference type="EMBL" id="FNQM01000008">
    <property type="protein sequence ID" value="SEA65110.1"/>
    <property type="molecule type" value="Genomic_DNA"/>
</dbReference>
<evidence type="ECO:0000259" key="4">
    <source>
        <dbReference type="Pfam" id="PF02826"/>
    </source>
</evidence>
<feature type="domain" description="D-isomer specific 2-hydroxyacid dehydrogenase catalytic" evidence="3">
    <location>
        <begin position="35"/>
        <end position="299"/>
    </location>
</feature>
<dbReference type="Pfam" id="PF00389">
    <property type="entry name" value="2-Hacid_dh"/>
    <property type="match status" value="1"/>
</dbReference>
<evidence type="ECO:0000256" key="1">
    <source>
        <dbReference type="ARBA" id="ARBA00023002"/>
    </source>
</evidence>
<dbReference type="PANTHER" id="PTHR10996:SF283">
    <property type="entry name" value="GLYOXYLATE_HYDROXYPYRUVATE REDUCTASE B"/>
    <property type="match status" value="1"/>
</dbReference>
<dbReference type="Gene3D" id="3.40.50.720">
    <property type="entry name" value="NAD(P)-binding Rossmann-like Domain"/>
    <property type="match status" value="2"/>
</dbReference>
<comment type="similarity">
    <text evidence="2">Belongs to the D-isomer specific 2-hydroxyacid dehydrogenase family.</text>
</comment>
<dbReference type="GO" id="GO:0030267">
    <property type="term" value="F:glyoxylate reductase (NADPH) activity"/>
    <property type="evidence" value="ECO:0007669"/>
    <property type="project" value="TreeGrafter"/>
</dbReference>
<keyword evidence="6" id="KW-1185">Reference proteome</keyword>